<dbReference type="EMBL" id="CP051139">
    <property type="protein sequence ID" value="QIW95738.1"/>
    <property type="molecule type" value="Genomic_DNA"/>
</dbReference>
<protein>
    <recommendedName>
        <fullName evidence="2">DUF4211 domain-containing protein</fullName>
    </recommendedName>
</protein>
<feature type="compositionally biased region" description="Acidic residues" evidence="1">
    <location>
        <begin position="514"/>
        <end position="525"/>
    </location>
</feature>
<dbReference type="Pfam" id="PF13926">
    <property type="entry name" value="DUF4211"/>
    <property type="match status" value="1"/>
</dbReference>
<evidence type="ECO:0000313" key="4">
    <source>
        <dbReference type="Proteomes" id="UP000503462"/>
    </source>
</evidence>
<accession>A0A6H0XM85</accession>
<dbReference type="InterPro" id="IPR025451">
    <property type="entry name" value="DUF4211"/>
</dbReference>
<feature type="compositionally biased region" description="Basic and acidic residues" evidence="1">
    <location>
        <begin position="293"/>
        <end position="303"/>
    </location>
</feature>
<gene>
    <name evidence="3" type="ORF">AMS68_001256</name>
</gene>
<feature type="compositionally biased region" description="Basic and acidic residues" evidence="1">
    <location>
        <begin position="55"/>
        <end position="64"/>
    </location>
</feature>
<feature type="compositionally biased region" description="Acidic residues" evidence="1">
    <location>
        <begin position="280"/>
        <end position="292"/>
    </location>
</feature>
<feature type="compositionally biased region" description="Basic and acidic residues" evidence="1">
    <location>
        <begin position="27"/>
        <end position="38"/>
    </location>
</feature>
<evidence type="ECO:0000313" key="3">
    <source>
        <dbReference type="EMBL" id="QIW95738.1"/>
    </source>
</evidence>
<keyword evidence="4" id="KW-1185">Reference proteome</keyword>
<feature type="region of interest" description="Disordered" evidence="1">
    <location>
        <begin position="514"/>
        <end position="543"/>
    </location>
</feature>
<feature type="compositionally biased region" description="Low complexity" evidence="1">
    <location>
        <begin position="211"/>
        <end position="223"/>
    </location>
</feature>
<feature type="region of interest" description="Disordered" evidence="1">
    <location>
        <begin position="343"/>
        <end position="362"/>
    </location>
</feature>
<feature type="compositionally biased region" description="Polar residues" evidence="1">
    <location>
        <begin position="105"/>
        <end position="120"/>
    </location>
</feature>
<feature type="compositionally biased region" description="Polar residues" evidence="1">
    <location>
        <begin position="167"/>
        <end position="180"/>
    </location>
</feature>
<dbReference type="GO" id="GO:0005634">
    <property type="term" value="C:nucleus"/>
    <property type="evidence" value="ECO:0007669"/>
    <property type="project" value="TreeGrafter"/>
</dbReference>
<dbReference type="PANTHER" id="PTHR14689:SF0">
    <property type="entry name" value="COILED-COIL DOMAIN-CONTAINING PROTEIN 82"/>
    <property type="match status" value="1"/>
</dbReference>
<sequence length="652" mass="73366">MAGSKKAHSQQTRIAFTPLPSSSPAAKEYHQQIKDRAAAVRYETASPSPAKRRRIQDDSRDHETAFPSAYLPTPDTPLPTSSLQSVRRSRKRARQQRLDFPVPSRSESTQPQIASTQNDGANDMVHGDDSDEMPVKSAKKRRTGNGLFMSSAASMRTRRQSRLESEPSGSNTRKASTAPTNLPDHNSDDSGSDDDEDDMPTTIGIRKRGSQRSSQPQRTSSPPFEEPSDDDLEIIQVRTSKAQEHRSDATSEDDVLPATPHRRRLKRSKVISQQDRNDLAEDLEFLEPEVDEETPRQPRDTQTVRKTARMNALDALKRKRSGQPVVAEPDEELEQEEDMLGQPDENYISSDHEDDPVPTSSRSMFQADKEDEDFLVEDDDTTLGIPEDLPLEFSKYASMKPRDLFQYAVEWMVQKKINPAFNIADNLYELAFKKLNDEVSGLVSSKFSSSAWTADFTMSLRARPGIVVHSIDRVGALDFLSDRCDACNRSNHPATFAIQFQGQPYHLATLDNVEQDDEEDTDGSSEQDGGTDDKPGYDAQGRKVPPVSRIYHVGRFCGANAETAHELAHWKFNLYGLVVDWIIANGYNTPEEVVRRDALSAKKRRKAANKISDRMAERGVVKKLWKEFQDTINRARESKQVATRGLLRNLLY</sequence>
<reference evidence="3 4" key="1">
    <citation type="journal article" date="2016" name="Sci. Rep.">
        <title>Peltaster fructicola genome reveals evolution from an invasive phytopathogen to an ectophytic parasite.</title>
        <authorList>
            <person name="Xu C."/>
            <person name="Chen H."/>
            <person name="Gleason M.L."/>
            <person name="Xu J.R."/>
            <person name="Liu H."/>
            <person name="Zhang R."/>
            <person name="Sun G."/>
        </authorList>
    </citation>
    <scope>NUCLEOTIDE SEQUENCE [LARGE SCALE GENOMIC DNA]</scope>
    <source>
        <strain evidence="3 4">LNHT1506</strain>
    </source>
</reference>
<feature type="domain" description="DUF4211" evidence="2">
    <location>
        <begin position="373"/>
        <end position="510"/>
    </location>
</feature>
<feature type="compositionally biased region" description="Acidic residues" evidence="1">
    <location>
        <begin position="328"/>
        <end position="338"/>
    </location>
</feature>
<dbReference type="PANTHER" id="PTHR14689">
    <property type="entry name" value="PHORBOL-ESTER_DAG-TYPE DOMAIN-CONTAINING PROTEIN"/>
    <property type="match status" value="1"/>
</dbReference>
<dbReference type="OrthoDB" id="21499at2759"/>
<organism evidence="3 4">
    <name type="scientific">Peltaster fructicola</name>
    <dbReference type="NCBI Taxonomy" id="286661"/>
    <lineage>
        <taxon>Eukaryota</taxon>
        <taxon>Fungi</taxon>
        <taxon>Dikarya</taxon>
        <taxon>Ascomycota</taxon>
        <taxon>Pezizomycotina</taxon>
        <taxon>Dothideomycetes</taxon>
        <taxon>Dothideomycetes incertae sedis</taxon>
        <taxon>Peltaster</taxon>
    </lineage>
</organism>
<name>A0A6H0XM85_9PEZI</name>
<evidence type="ECO:0000256" key="1">
    <source>
        <dbReference type="SAM" id="MobiDB-lite"/>
    </source>
</evidence>
<proteinExistence type="predicted"/>
<dbReference type="AlphaFoldDB" id="A0A6H0XM85"/>
<feature type="compositionally biased region" description="Basic residues" evidence="1">
    <location>
        <begin position="260"/>
        <end position="269"/>
    </location>
</feature>
<feature type="compositionally biased region" description="Polar residues" evidence="1">
    <location>
        <begin position="9"/>
        <end position="24"/>
    </location>
</feature>
<dbReference type="Proteomes" id="UP000503462">
    <property type="component" value="Chromosome 1"/>
</dbReference>
<evidence type="ECO:0000259" key="2">
    <source>
        <dbReference type="Pfam" id="PF13926"/>
    </source>
</evidence>
<feature type="region of interest" description="Disordered" evidence="1">
    <location>
        <begin position="1"/>
        <end position="338"/>
    </location>
</feature>
<feature type="compositionally biased region" description="Acidic residues" evidence="1">
    <location>
        <begin position="190"/>
        <end position="199"/>
    </location>
</feature>